<dbReference type="PANTHER" id="PTHR30336:SF4">
    <property type="entry name" value="ENVELOPE BIOGENESIS FACTOR ELYC"/>
    <property type="match status" value="1"/>
</dbReference>
<dbReference type="EMBL" id="WBUI01000004">
    <property type="protein sequence ID" value="KAB2933964.1"/>
    <property type="molecule type" value="Genomic_DNA"/>
</dbReference>
<dbReference type="InterPro" id="IPR014729">
    <property type="entry name" value="Rossmann-like_a/b/a_fold"/>
</dbReference>
<proteinExistence type="predicted"/>
<dbReference type="GO" id="GO:0005886">
    <property type="term" value="C:plasma membrane"/>
    <property type="evidence" value="ECO:0007669"/>
    <property type="project" value="TreeGrafter"/>
</dbReference>
<dbReference type="AlphaFoldDB" id="A0A833H3B3"/>
<comment type="caution">
    <text evidence="3">The sequence shown here is derived from an EMBL/GenBank/DDBJ whole genome shotgun (WGS) entry which is preliminary data.</text>
</comment>
<dbReference type="GO" id="GO:0000270">
    <property type="term" value="P:peptidoglycan metabolic process"/>
    <property type="evidence" value="ECO:0007669"/>
    <property type="project" value="TreeGrafter"/>
</dbReference>
<reference evidence="3 4" key="1">
    <citation type="submission" date="2019-10" db="EMBL/GenBank/DDBJ databases">
        <title>Extracellular Electron Transfer in a Candidatus Methanoperedens spp. Enrichment Culture.</title>
        <authorList>
            <person name="Berger S."/>
            <person name="Rangel Shaw D."/>
            <person name="Berben T."/>
            <person name="In 'T Zandt M."/>
            <person name="Frank J."/>
            <person name="Reimann J."/>
            <person name="Jetten M.S.M."/>
            <person name="Welte C.U."/>
        </authorList>
    </citation>
    <scope>NUCLEOTIDE SEQUENCE [LARGE SCALE GENOMIC DNA]</scope>
    <source>
        <strain evidence="3">SB12</strain>
    </source>
</reference>
<dbReference type="Proteomes" id="UP000460298">
    <property type="component" value="Unassembled WGS sequence"/>
</dbReference>
<organism evidence="3 4">
    <name type="scientific">Leptonema illini</name>
    <dbReference type="NCBI Taxonomy" id="183"/>
    <lineage>
        <taxon>Bacteria</taxon>
        <taxon>Pseudomonadati</taxon>
        <taxon>Spirochaetota</taxon>
        <taxon>Spirochaetia</taxon>
        <taxon>Leptospirales</taxon>
        <taxon>Leptospiraceae</taxon>
        <taxon>Leptonema</taxon>
    </lineage>
</organism>
<protein>
    <submittedName>
        <fullName evidence="3">YdcF family protein</fullName>
    </submittedName>
</protein>
<evidence type="ECO:0000313" key="3">
    <source>
        <dbReference type="EMBL" id="KAB2933964.1"/>
    </source>
</evidence>
<dbReference type="PANTHER" id="PTHR30336">
    <property type="entry name" value="INNER MEMBRANE PROTEIN, PROBABLE PERMEASE"/>
    <property type="match status" value="1"/>
</dbReference>
<sequence length="279" mass="31639">MFFQVSKVASLFLLPYPFFYFCGLFGLLAYRRRIPGRKPGWPVLLYLGFGLMSTDIFSNYTLRLLEDRFPRHSVADVAPADAVFVLGAISNPLASVDETPQFTDGVDRLLAAMDLFKAGKVRYIILTGKSALIDHKGNAESEDLKKYLVQRGFPADRILVDAESRNTAENFLYGLKLGETHNLRSYYLVTSAFHMYRSVLTYDRVKADHYADLSIEMKPFPVDYRSDRIPSGIEQYFPASHSAYKSSLAIKEFMGLLAYTAKGYISFDRLVSDFKAVDF</sequence>
<evidence type="ECO:0000313" key="4">
    <source>
        <dbReference type="Proteomes" id="UP000460298"/>
    </source>
</evidence>
<gene>
    <name evidence="3" type="ORF">F9K24_05720</name>
</gene>
<keyword evidence="1" id="KW-0812">Transmembrane</keyword>
<keyword evidence="1" id="KW-1133">Transmembrane helix</keyword>
<feature type="transmembrane region" description="Helical" evidence="1">
    <location>
        <begin position="12"/>
        <end position="31"/>
    </location>
</feature>
<dbReference type="Pfam" id="PF02698">
    <property type="entry name" value="DUF218"/>
    <property type="match status" value="1"/>
</dbReference>
<evidence type="ECO:0000256" key="1">
    <source>
        <dbReference type="SAM" id="Phobius"/>
    </source>
</evidence>
<accession>A0A833H3B3</accession>
<evidence type="ECO:0000259" key="2">
    <source>
        <dbReference type="Pfam" id="PF02698"/>
    </source>
</evidence>
<name>A0A833H3B3_9LEPT</name>
<feature type="transmembrane region" description="Helical" evidence="1">
    <location>
        <begin position="43"/>
        <end position="62"/>
    </location>
</feature>
<dbReference type="GO" id="GO:0043164">
    <property type="term" value="P:Gram-negative-bacterium-type cell wall biogenesis"/>
    <property type="evidence" value="ECO:0007669"/>
    <property type="project" value="TreeGrafter"/>
</dbReference>
<dbReference type="Gene3D" id="3.40.50.620">
    <property type="entry name" value="HUPs"/>
    <property type="match status" value="1"/>
</dbReference>
<feature type="domain" description="DUF218" evidence="2">
    <location>
        <begin position="81"/>
        <end position="255"/>
    </location>
</feature>
<dbReference type="InterPro" id="IPR003848">
    <property type="entry name" value="DUF218"/>
</dbReference>
<keyword evidence="1" id="KW-0472">Membrane</keyword>
<dbReference type="InterPro" id="IPR051599">
    <property type="entry name" value="Cell_Envelope_Assoc"/>
</dbReference>
<dbReference type="CDD" id="cd06259">
    <property type="entry name" value="YdcF-like"/>
    <property type="match status" value="1"/>
</dbReference>